<dbReference type="InterPro" id="IPR003099">
    <property type="entry name" value="Prephen_DH"/>
</dbReference>
<reference evidence="4 5" key="1">
    <citation type="submission" date="2020-02" db="EMBL/GenBank/DDBJ databases">
        <authorList>
            <person name="Ma Q."/>
            <person name="Huang Y."/>
            <person name="Song X."/>
            <person name="Pei D."/>
        </authorList>
    </citation>
    <scope>NUCLEOTIDE SEQUENCE [LARGE SCALE GENOMIC DNA]</scope>
    <source>
        <strain evidence="4">Sxm20200214</strain>
        <tissue evidence="4">Leaf</tissue>
    </source>
</reference>
<dbReference type="SUPFAM" id="SSF51735">
    <property type="entry name" value="NAD(P)-binding Rossmann-fold domains"/>
    <property type="match status" value="1"/>
</dbReference>
<dbReference type="GO" id="GO:0004665">
    <property type="term" value="F:prephenate dehydrogenase (NADP+) activity"/>
    <property type="evidence" value="ECO:0007669"/>
    <property type="project" value="InterPro"/>
</dbReference>
<dbReference type="PROSITE" id="PS51176">
    <property type="entry name" value="PDH_ADH"/>
    <property type="match status" value="1"/>
</dbReference>
<dbReference type="EMBL" id="JAAMPC010000001">
    <property type="protein sequence ID" value="KAG2332170.1"/>
    <property type="molecule type" value="Genomic_DNA"/>
</dbReference>
<dbReference type="Proteomes" id="UP000886595">
    <property type="component" value="Unassembled WGS sequence"/>
</dbReference>
<name>A0A8X8BEP2_BRACI</name>
<dbReference type="Pfam" id="PF03807">
    <property type="entry name" value="F420_oxidored"/>
    <property type="match status" value="1"/>
</dbReference>
<dbReference type="PANTHER" id="PTHR43207">
    <property type="entry name" value="AROGENATE DEHYDROGENASE-RELATED"/>
    <property type="match status" value="1"/>
</dbReference>
<evidence type="ECO:0000313" key="4">
    <source>
        <dbReference type="EMBL" id="KAG2332170.1"/>
    </source>
</evidence>
<comment type="caution">
    <text evidence="4">The sequence shown here is derived from an EMBL/GenBank/DDBJ whole genome shotgun (WGS) entry which is preliminary data.</text>
</comment>
<dbReference type="InterPro" id="IPR036291">
    <property type="entry name" value="NAD(P)-bd_dom_sf"/>
</dbReference>
<dbReference type="InterPro" id="IPR028939">
    <property type="entry name" value="P5C_Rdtase_cat_N"/>
</dbReference>
<accession>A0A8X8BEP2</accession>
<dbReference type="InterPro" id="IPR045011">
    <property type="entry name" value="TYRAAT1/2"/>
</dbReference>
<keyword evidence="5" id="KW-1185">Reference proteome</keyword>
<proteinExistence type="predicted"/>
<dbReference type="GO" id="GO:0033730">
    <property type="term" value="F:arogenate dehydrogenase (NADP+) activity"/>
    <property type="evidence" value="ECO:0007669"/>
    <property type="project" value="InterPro"/>
</dbReference>
<keyword evidence="1" id="KW-0560">Oxidoreductase</keyword>
<feature type="compositionally biased region" description="Pro residues" evidence="2">
    <location>
        <begin position="1"/>
        <end position="11"/>
    </location>
</feature>
<dbReference type="AlphaFoldDB" id="A0A8X8BEP2"/>
<dbReference type="Gene3D" id="3.40.50.720">
    <property type="entry name" value="NAD(P)-binding Rossmann-like Domain"/>
    <property type="match status" value="1"/>
</dbReference>
<feature type="compositionally biased region" description="Low complexity" evidence="2">
    <location>
        <begin position="20"/>
        <end position="37"/>
    </location>
</feature>
<feature type="region of interest" description="Disordered" evidence="2">
    <location>
        <begin position="1"/>
        <end position="37"/>
    </location>
</feature>
<feature type="domain" description="Prephenate/arogenate dehydrogenase" evidence="3">
    <location>
        <begin position="113"/>
        <end position="268"/>
    </location>
</feature>
<protein>
    <recommendedName>
        <fullName evidence="3">Prephenate/arogenate dehydrogenase domain-containing protein</fullName>
    </recommendedName>
</protein>
<evidence type="ECO:0000256" key="2">
    <source>
        <dbReference type="SAM" id="MobiDB-lite"/>
    </source>
</evidence>
<dbReference type="OrthoDB" id="2414662at2759"/>
<evidence type="ECO:0000313" key="5">
    <source>
        <dbReference type="Proteomes" id="UP000886595"/>
    </source>
</evidence>
<evidence type="ECO:0000256" key="1">
    <source>
        <dbReference type="ARBA" id="ARBA00023002"/>
    </source>
</evidence>
<dbReference type="GO" id="GO:0008977">
    <property type="term" value="F:prephenate dehydrogenase (NAD+) activity"/>
    <property type="evidence" value="ECO:0007669"/>
    <property type="project" value="InterPro"/>
</dbReference>
<gene>
    <name evidence="4" type="ORF">Bca52824_003350</name>
</gene>
<dbReference type="GO" id="GO:0006571">
    <property type="term" value="P:tyrosine biosynthetic process"/>
    <property type="evidence" value="ECO:0007669"/>
    <property type="project" value="InterPro"/>
</dbReference>
<organism evidence="4 5">
    <name type="scientific">Brassica carinata</name>
    <name type="common">Ethiopian mustard</name>
    <name type="synonym">Abyssinian cabbage</name>
    <dbReference type="NCBI Taxonomy" id="52824"/>
    <lineage>
        <taxon>Eukaryota</taxon>
        <taxon>Viridiplantae</taxon>
        <taxon>Streptophyta</taxon>
        <taxon>Embryophyta</taxon>
        <taxon>Tracheophyta</taxon>
        <taxon>Spermatophyta</taxon>
        <taxon>Magnoliopsida</taxon>
        <taxon>eudicotyledons</taxon>
        <taxon>Gunneridae</taxon>
        <taxon>Pentapetalae</taxon>
        <taxon>rosids</taxon>
        <taxon>malvids</taxon>
        <taxon>Brassicales</taxon>
        <taxon>Brassicaceae</taxon>
        <taxon>Brassiceae</taxon>
        <taxon>Brassica</taxon>
    </lineage>
</organism>
<dbReference type="PANTHER" id="PTHR43207:SF4">
    <property type="entry name" value="AROGENATE DEHYDROGENASE 2, CHLOROPLASTIC"/>
    <property type="match status" value="1"/>
</dbReference>
<sequence>MEALRKPPPISPRFINGRGSQSEKPISSSSSSSSPESSSLSFSNDISFASPLTTLSSLQHSSTNLFSLSFPLLSFSPFLLYLHVLFLLSSPPSQSHHHFSSPLSIPIHLPHSLRIAIVGFGNYGQFLAETLASQGHTLLAHSRSDHSAAATRLGVSFFTTDLHDLCERHPDVVLLCTSILSTESVLKTLPFQRLRRNTLFVDVLSVKDFAKTLLLQYVPDDFDILCTHPMFGPQSASSNHGSWRGLRFVYDKVRIGETGRESRGARVF</sequence>
<evidence type="ECO:0000259" key="3">
    <source>
        <dbReference type="PROSITE" id="PS51176"/>
    </source>
</evidence>